<accession>A0A6P0UKK9</accession>
<comment type="caution">
    <text evidence="2">The sequence shown here is derived from an EMBL/GenBank/DDBJ whole genome shotgun (WGS) entry which is preliminary data.</text>
</comment>
<protein>
    <submittedName>
        <fullName evidence="2">Uncharacterized protein</fullName>
    </submittedName>
</protein>
<dbReference type="RefSeq" id="WP_163605955.1">
    <property type="nucleotide sequence ID" value="NZ_JAABOO010000001.1"/>
</dbReference>
<name>A0A6P0UKK9_9FLAO</name>
<evidence type="ECO:0000313" key="2">
    <source>
        <dbReference type="EMBL" id="NER12950.1"/>
    </source>
</evidence>
<feature type="region of interest" description="Disordered" evidence="1">
    <location>
        <begin position="24"/>
        <end position="67"/>
    </location>
</feature>
<feature type="compositionally biased region" description="Low complexity" evidence="1">
    <location>
        <begin position="47"/>
        <end position="57"/>
    </location>
</feature>
<dbReference type="EMBL" id="JAABOO010000001">
    <property type="protein sequence ID" value="NER12950.1"/>
    <property type="molecule type" value="Genomic_DNA"/>
</dbReference>
<reference evidence="2 3" key="1">
    <citation type="submission" date="2020-01" db="EMBL/GenBank/DDBJ databases">
        <title>Leptobacterium flavescens.</title>
        <authorList>
            <person name="Wang G."/>
        </authorList>
    </citation>
    <scope>NUCLEOTIDE SEQUENCE [LARGE SCALE GENOMIC DNA]</scope>
    <source>
        <strain evidence="2 3">KCTC 22160</strain>
    </source>
</reference>
<gene>
    <name evidence="2" type="ORF">GWK08_05835</name>
</gene>
<dbReference type="AlphaFoldDB" id="A0A6P0UKK9"/>
<proteinExistence type="predicted"/>
<keyword evidence="3" id="KW-1185">Reference proteome</keyword>
<sequence length="67" mass="7289">MKNARSQSKLFLKKFRVAKLNRPDLILGGEGDGDGQGETIFTKTKTKPTVKPTTEKPVAQDGISEEG</sequence>
<organism evidence="2 3">
    <name type="scientific">Leptobacterium flavescens</name>
    <dbReference type="NCBI Taxonomy" id="472055"/>
    <lineage>
        <taxon>Bacteria</taxon>
        <taxon>Pseudomonadati</taxon>
        <taxon>Bacteroidota</taxon>
        <taxon>Flavobacteriia</taxon>
        <taxon>Flavobacteriales</taxon>
        <taxon>Flavobacteriaceae</taxon>
        <taxon>Leptobacterium</taxon>
    </lineage>
</organism>
<evidence type="ECO:0000313" key="3">
    <source>
        <dbReference type="Proteomes" id="UP000468581"/>
    </source>
</evidence>
<dbReference type="Proteomes" id="UP000468581">
    <property type="component" value="Unassembled WGS sequence"/>
</dbReference>
<evidence type="ECO:0000256" key="1">
    <source>
        <dbReference type="SAM" id="MobiDB-lite"/>
    </source>
</evidence>